<evidence type="ECO:0000259" key="7">
    <source>
        <dbReference type="PROSITE" id="PS50056"/>
    </source>
</evidence>
<name>A0A3P7EUT7_WUCBA</name>
<evidence type="ECO:0000256" key="3">
    <source>
        <dbReference type="ARBA" id="ARBA00022801"/>
    </source>
</evidence>
<dbReference type="FunCoup" id="A0A3P7EUT7">
    <property type="interactions" value="1438"/>
</dbReference>
<keyword evidence="9" id="KW-1185">Reference proteome</keyword>
<feature type="domain" description="Tyrosine-protein phosphatase" evidence="6">
    <location>
        <begin position="182"/>
        <end position="341"/>
    </location>
</feature>
<feature type="domain" description="Tyrosine specific protein phosphatases" evidence="7">
    <location>
        <begin position="265"/>
        <end position="327"/>
    </location>
</feature>
<dbReference type="Pfam" id="PF22785">
    <property type="entry name" value="Tc-R-P"/>
    <property type="match status" value="1"/>
</dbReference>
<dbReference type="Proteomes" id="UP000270924">
    <property type="component" value="Unassembled WGS sequence"/>
</dbReference>
<evidence type="ECO:0000256" key="1">
    <source>
        <dbReference type="ARBA" id="ARBA00007315"/>
    </source>
</evidence>
<dbReference type="CDD" id="cd17657">
    <property type="entry name" value="CDC14_N"/>
    <property type="match status" value="1"/>
</dbReference>
<dbReference type="PROSITE" id="PS50056">
    <property type="entry name" value="TYR_PHOSPHATASE_2"/>
    <property type="match status" value="1"/>
</dbReference>
<dbReference type="EMBL" id="UYWW01012292">
    <property type="protein sequence ID" value="VDM20344.1"/>
    <property type="molecule type" value="Genomic_DNA"/>
</dbReference>
<dbReference type="SUPFAM" id="SSF52799">
    <property type="entry name" value="(Phosphotyrosine protein) phosphatases II"/>
    <property type="match status" value="2"/>
</dbReference>
<dbReference type="CDD" id="cd14499">
    <property type="entry name" value="CDC14_C"/>
    <property type="match status" value="1"/>
</dbReference>
<evidence type="ECO:0000259" key="6">
    <source>
        <dbReference type="PROSITE" id="PS50054"/>
    </source>
</evidence>
<evidence type="ECO:0000256" key="5">
    <source>
        <dbReference type="SAM" id="MobiDB-lite"/>
    </source>
</evidence>
<dbReference type="AlphaFoldDB" id="A0A3P7EUT7"/>
<dbReference type="InterPro" id="IPR016130">
    <property type="entry name" value="Tyr_Pase_AS"/>
</dbReference>
<feature type="compositionally biased region" description="Polar residues" evidence="5">
    <location>
        <begin position="439"/>
        <end position="456"/>
    </location>
</feature>
<gene>
    <name evidence="8" type="ORF">WBA_LOCUS11207</name>
</gene>
<dbReference type="PROSITE" id="PS50054">
    <property type="entry name" value="TYR_PHOSPHATASE_DUAL"/>
    <property type="match status" value="1"/>
</dbReference>
<sequence>MAREPLTQNSNLHGRVAEIIPKKLFFCAFQNRPKSDRYTDYYNVDDEVHYDSFYSDFGPLNLSVLYRFCQNLTERLEGLDDEKSVVVCCGPADECRVNTAYLVASYAILYLGMTAEIAYLRIHKAEPDGFIGFRDAAMGPATYRLHLHNVLRSIEKAMKFGWLTFDTFDPDEYEYYEKVENGDLNWIIPTKVLSFCGPHNKSVVENGYPYHAPEVYFDYFRTHNISTIIRLNKRMYDAKRFLDAGFEHVDLFFVDGSVPSDEIVERFINVVDSARGGVAVHCKAGLGRTGTLIACWLMKEYGVTAAESIAWLRICRPGSVIGPQQEFLIEKQPWCWAMGSKPASTHLSQLTNKVNEISIEDSSSKGIVLPTSRPLALKSSPKKTNEVVYLKVENWERKLHNMIEKECGEKNGEKPSQGDHLLVQKAKAQRTMITHAKFTSPTTPIKPLSTNGNTSARRPLRSYGDVSIPPPPISRITVSATTSTTSNRPLTKCKSARRLATIRSKPYACSGVKVNLPASVYELRPRNKTYGVFRFTDPARELAPNSVALIGISVSIFIARRNLSEL</sequence>
<organism evidence="8 9">
    <name type="scientific">Wuchereria bancrofti</name>
    <dbReference type="NCBI Taxonomy" id="6293"/>
    <lineage>
        <taxon>Eukaryota</taxon>
        <taxon>Metazoa</taxon>
        <taxon>Ecdysozoa</taxon>
        <taxon>Nematoda</taxon>
        <taxon>Chromadorea</taxon>
        <taxon>Rhabditida</taxon>
        <taxon>Spirurina</taxon>
        <taxon>Spiruromorpha</taxon>
        <taxon>Filarioidea</taxon>
        <taxon>Onchocercidae</taxon>
        <taxon>Wuchereria</taxon>
    </lineage>
</organism>
<dbReference type="InterPro" id="IPR000387">
    <property type="entry name" value="Tyr_Pase_dom"/>
</dbReference>
<dbReference type="FunFam" id="3.90.190.10:FF:000006">
    <property type="entry name" value="Dual specificity protein phosphatase CDC14B"/>
    <property type="match status" value="1"/>
</dbReference>
<dbReference type="InParanoid" id="A0A3P7EUT7"/>
<keyword evidence="3" id="KW-0378">Hydrolase</keyword>
<dbReference type="PANTHER" id="PTHR23339">
    <property type="entry name" value="TYROSINE SPECIFIC PROTEIN PHOSPHATASE AND DUAL SPECIFICITY PROTEIN PHOSPHATASE"/>
    <property type="match status" value="1"/>
</dbReference>
<reference evidence="8 9" key="1">
    <citation type="submission" date="2018-11" db="EMBL/GenBank/DDBJ databases">
        <authorList>
            <consortium name="Pathogen Informatics"/>
        </authorList>
    </citation>
    <scope>NUCLEOTIDE SEQUENCE [LARGE SCALE GENOMIC DNA]</scope>
</reference>
<dbReference type="InterPro" id="IPR029260">
    <property type="entry name" value="DSPn"/>
</dbReference>
<keyword evidence="4" id="KW-0904">Protein phosphatase</keyword>
<dbReference type="InterPro" id="IPR029021">
    <property type="entry name" value="Prot-tyrosine_phosphatase-like"/>
</dbReference>
<evidence type="ECO:0000256" key="2">
    <source>
        <dbReference type="ARBA" id="ARBA00013064"/>
    </source>
</evidence>
<evidence type="ECO:0000313" key="9">
    <source>
        <dbReference type="Proteomes" id="UP000270924"/>
    </source>
</evidence>
<dbReference type="InterPro" id="IPR044506">
    <property type="entry name" value="CDC14_C"/>
</dbReference>
<dbReference type="OrthoDB" id="266663at2759"/>
<dbReference type="OMA" id="KQPWCWA"/>
<evidence type="ECO:0000256" key="4">
    <source>
        <dbReference type="ARBA" id="ARBA00022912"/>
    </source>
</evidence>
<feature type="region of interest" description="Disordered" evidence="5">
    <location>
        <begin position="439"/>
        <end position="466"/>
    </location>
</feature>
<dbReference type="SMART" id="SM00195">
    <property type="entry name" value="DSPc"/>
    <property type="match status" value="1"/>
</dbReference>
<dbReference type="Pfam" id="PF14671">
    <property type="entry name" value="DSPn"/>
    <property type="match status" value="1"/>
</dbReference>
<dbReference type="PROSITE" id="PS00383">
    <property type="entry name" value="TYR_PHOSPHATASE_1"/>
    <property type="match status" value="1"/>
</dbReference>
<dbReference type="EC" id="3.1.3.48" evidence="2"/>
<dbReference type="GO" id="GO:0004725">
    <property type="term" value="F:protein tyrosine phosphatase activity"/>
    <property type="evidence" value="ECO:0007669"/>
    <property type="project" value="UniProtKB-EC"/>
</dbReference>
<dbReference type="InterPro" id="IPR020422">
    <property type="entry name" value="TYR_PHOSPHATASE_DUAL_dom"/>
</dbReference>
<proteinExistence type="inferred from homology"/>
<protein>
    <recommendedName>
        <fullName evidence="2">protein-tyrosine-phosphatase</fullName>
        <ecNumber evidence="2">3.1.3.48</ecNumber>
    </recommendedName>
</protein>
<accession>A0A3P7EUT7</accession>
<evidence type="ECO:0000313" key="8">
    <source>
        <dbReference type="EMBL" id="VDM20344.1"/>
    </source>
</evidence>
<dbReference type="Gene3D" id="3.90.190.10">
    <property type="entry name" value="Protein tyrosine phosphatase superfamily"/>
    <property type="match status" value="2"/>
</dbReference>
<comment type="similarity">
    <text evidence="1">Belongs to the protein-tyrosine phosphatase family. Non-receptor class CDC14 subfamily.</text>
</comment>
<dbReference type="InterPro" id="IPR050561">
    <property type="entry name" value="PTP"/>
</dbReference>